<sequence length="202" mass="23304">MSDISYRDISKKDLAWEKIARECEMANGKEAKSHWKKLRDSHREALRRRKTTTGQAAQNMKPWKYENLMEFLLPHRENNETFSNFSDRIQGNDSENTSDTIITDTDVVESPPSPAKTSTIQSGKKNSKQLEMIEILQRREKNREQRRTERDEIRKHITDANRPQDALSHLFESSLPESPRGVGGKFVTVPPTPRGGANPLRF</sequence>
<dbReference type="KEGG" id="sliu:111354238"/>
<dbReference type="Proteomes" id="UP000301870">
    <property type="component" value="Chromosome 18"/>
</dbReference>
<organism evidence="3 4">
    <name type="scientific">Spodoptera litura</name>
    <name type="common">Asian cotton leafworm</name>
    <dbReference type="NCBI Taxonomy" id="69820"/>
    <lineage>
        <taxon>Eukaryota</taxon>
        <taxon>Metazoa</taxon>
        <taxon>Ecdysozoa</taxon>
        <taxon>Arthropoda</taxon>
        <taxon>Hexapoda</taxon>
        <taxon>Insecta</taxon>
        <taxon>Pterygota</taxon>
        <taxon>Neoptera</taxon>
        <taxon>Endopterygota</taxon>
        <taxon>Lepidoptera</taxon>
        <taxon>Glossata</taxon>
        <taxon>Ditrysia</taxon>
        <taxon>Noctuoidea</taxon>
        <taxon>Noctuidae</taxon>
        <taxon>Amphipyrinae</taxon>
        <taxon>Spodoptera</taxon>
    </lineage>
</organism>
<feature type="compositionally biased region" description="Polar residues" evidence="1">
    <location>
        <begin position="115"/>
        <end position="124"/>
    </location>
</feature>
<evidence type="ECO:0000313" key="4">
    <source>
        <dbReference type="RefSeq" id="XP_022823345.1"/>
    </source>
</evidence>
<dbReference type="AlphaFoldDB" id="A0A9J7E2Q7"/>
<feature type="compositionally biased region" description="Basic and acidic residues" evidence="1">
    <location>
        <begin position="136"/>
        <end position="159"/>
    </location>
</feature>
<dbReference type="InterPro" id="IPR006578">
    <property type="entry name" value="MADF-dom"/>
</dbReference>
<reference evidence="4" key="1">
    <citation type="submission" date="2025-08" db="UniProtKB">
        <authorList>
            <consortium name="RefSeq"/>
        </authorList>
    </citation>
    <scope>IDENTIFICATION</scope>
    <source>
        <strain evidence="4">Ishihara</strain>
        <tissue evidence="4">Whole body</tissue>
    </source>
</reference>
<dbReference type="PANTHER" id="PTHR12243">
    <property type="entry name" value="MADF DOMAIN TRANSCRIPTION FACTOR"/>
    <property type="match status" value="1"/>
</dbReference>
<feature type="region of interest" description="Disordered" evidence="1">
    <location>
        <begin position="27"/>
        <end position="57"/>
    </location>
</feature>
<accession>A0A9J7E2Q7</accession>
<dbReference type="GO" id="GO:0005667">
    <property type="term" value="C:transcription regulator complex"/>
    <property type="evidence" value="ECO:0007669"/>
    <property type="project" value="TreeGrafter"/>
</dbReference>
<feature type="domain" description="MADF" evidence="2">
    <location>
        <begin position="1"/>
        <end position="77"/>
    </location>
</feature>
<feature type="compositionally biased region" description="Basic residues" evidence="1">
    <location>
        <begin position="34"/>
        <end position="51"/>
    </location>
</feature>
<dbReference type="RefSeq" id="XP_022823345.1">
    <property type="nucleotide sequence ID" value="XM_022967577.1"/>
</dbReference>
<dbReference type="GeneID" id="111354238"/>
<evidence type="ECO:0000313" key="3">
    <source>
        <dbReference type="Proteomes" id="UP000301870"/>
    </source>
</evidence>
<keyword evidence="3" id="KW-1185">Reference proteome</keyword>
<feature type="region of interest" description="Disordered" evidence="1">
    <location>
        <begin position="105"/>
        <end position="202"/>
    </location>
</feature>
<proteinExistence type="predicted"/>
<dbReference type="GO" id="GO:0005634">
    <property type="term" value="C:nucleus"/>
    <property type="evidence" value="ECO:0007669"/>
    <property type="project" value="TreeGrafter"/>
</dbReference>
<dbReference type="Pfam" id="PF10545">
    <property type="entry name" value="MADF_DNA_bdg"/>
    <property type="match status" value="1"/>
</dbReference>
<dbReference type="GO" id="GO:0006357">
    <property type="term" value="P:regulation of transcription by RNA polymerase II"/>
    <property type="evidence" value="ECO:0007669"/>
    <property type="project" value="TreeGrafter"/>
</dbReference>
<evidence type="ECO:0000259" key="2">
    <source>
        <dbReference type="PROSITE" id="PS51029"/>
    </source>
</evidence>
<evidence type="ECO:0000256" key="1">
    <source>
        <dbReference type="SAM" id="MobiDB-lite"/>
    </source>
</evidence>
<dbReference type="OrthoDB" id="6515516at2759"/>
<protein>
    <submittedName>
        <fullName evidence="4">Uncharacterized protein LOC111354238</fullName>
    </submittedName>
</protein>
<dbReference type="PANTHER" id="PTHR12243:SF67">
    <property type="entry name" value="COREPRESSOR OF PANGOLIN, ISOFORM A-RELATED"/>
    <property type="match status" value="1"/>
</dbReference>
<gene>
    <name evidence="4" type="primary">LOC111354238</name>
</gene>
<name>A0A9J7E2Q7_SPOLT</name>
<dbReference type="InterPro" id="IPR039353">
    <property type="entry name" value="TF_Adf1"/>
</dbReference>
<dbReference type="PROSITE" id="PS51029">
    <property type="entry name" value="MADF"/>
    <property type="match status" value="1"/>
</dbReference>